<reference evidence="1" key="1">
    <citation type="journal article" date="2015" name="Nature">
        <title>Complex archaea that bridge the gap between prokaryotes and eukaryotes.</title>
        <authorList>
            <person name="Spang A."/>
            <person name="Saw J.H."/>
            <person name="Jorgensen S.L."/>
            <person name="Zaremba-Niedzwiedzka K."/>
            <person name="Martijn J."/>
            <person name="Lind A.E."/>
            <person name="van Eijk R."/>
            <person name="Schleper C."/>
            <person name="Guy L."/>
            <person name="Ettema T.J."/>
        </authorList>
    </citation>
    <scope>NUCLEOTIDE SEQUENCE</scope>
</reference>
<name>A0A0F9JN83_9ZZZZ</name>
<dbReference type="InterPro" id="IPR014729">
    <property type="entry name" value="Rossmann-like_a/b/a_fold"/>
</dbReference>
<dbReference type="SUPFAM" id="SSF52402">
    <property type="entry name" value="Adenine nucleotide alpha hydrolases-like"/>
    <property type="match status" value="1"/>
</dbReference>
<evidence type="ECO:0008006" key="2">
    <source>
        <dbReference type="Google" id="ProtNLM"/>
    </source>
</evidence>
<gene>
    <name evidence="1" type="ORF">LCGC14_1432420</name>
</gene>
<proteinExistence type="predicted"/>
<evidence type="ECO:0000313" key="1">
    <source>
        <dbReference type="EMBL" id="KKM71259.1"/>
    </source>
</evidence>
<sequence length="247" mass="28191">MIAKKRAVAWFSCGASSAVAASLTLSKYKENCSVVYCDTMKNEHPDNVRFFADVERWLEQPIVRVRSTKFDTIDNVFERTRYMAGIRGARCTTELKKIPRFEYQRADDIHVFGFTVEETVRIERFCENNPELTVDFVLAEHGVSKKDCISILDAVGIQPPAMYALGYRNNNCLGCVKATSAHYWQMVRRDFPEVFHRRAQQSRELGVTLTRMKGVRIFLDELPLDYLPAEGLEDISCGPDCGPESKL</sequence>
<dbReference type="EMBL" id="LAZR01009673">
    <property type="protein sequence ID" value="KKM71259.1"/>
    <property type="molecule type" value="Genomic_DNA"/>
</dbReference>
<organism evidence="1">
    <name type="scientific">marine sediment metagenome</name>
    <dbReference type="NCBI Taxonomy" id="412755"/>
    <lineage>
        <taxon>unclassified sequences</taxon>
        <taxon>metagenomes</taxon>
        <taxon>ecological metagenomes</taxon>
    </lineage>
</organism>
<protein>
    <recommendedName>
        <fullName evidence="2">Phosphoadenosine phosphosulphate reductase domain-containing protein</fullName>
    </recommendedName>
</protein>
<dbReference type="AlphaFoldDB" id="A0A0F9JN83"/>
<accession>A0A0F9JN83</accession>
<dbReference type="Gene3D" id="3.40.50.620">
    <property type="entry name" value="HUPs"/>
    <property type="match status" value="1"/>
</dbReference>
<comment type="caution">
    <text evidence="1">The sequence shown here is derived from an EMBL/GenBank/DDBJ whole genome shotgun (WGS) entry which is preliminary data.</text>
</comment>